<dbReference type="PIRSF" id="PIRSF006241">
    <property type="entry name" value="HyI"/>
    <property type="match status" value="1"/>
</dbReference>
<evidence type="ECO:0000256" key="4">
    <source>
        <dbReference type="ARBA" id="ARBA00012570"/>
    </source>
</evidence>
<dbReference type="Proteomes" id="UP001159428">
    <property type="component" value="Unassembled WGS sequence"/>
</dbReference>
<dbReference type="AlphaFoldDB" id="A0AAU9WJZ1"/>
<dbReference type="InterPro" id="IPR050417">
    <property type="entry name" value="Sugar_Epim/Isomerase"/>
</dbReference>
<name>A0AAU9WJZ1_9CNID</name>
<comment type="catalytic activity">
    <reaction evidence="1">
        <text>3-hydroxypyruvate = 2-hydroxy-3-oxopropanoate</text>
        <dbReference type="Rhea" id="RHEA:11952"/>
        <dbReference type="ChEBI" id="CHEBI:17180"/>
        <dbReference type="ChEBI" id="CHEBI:57978"/>
        <dbReference type="EC" id="5.3.1.22"/>
    </reaction>
</comment>
<dbReference type="PANTHER" id="PTHR43489:SF6">
    <property type="entry name" value="HYDROXYPYRUVATE ISOMERASE-RELATED"/>
    <property type="match status" value="1"/>
</dbReference>
<dbReference type="EC" id="5.3.1.22" evidence="4"/>
<evidence type="ECO:0000313" key="10">
    <source>
        <dbReference type="Proteomes" id="UP001159428"/>
    </source>
</evidence>
<evidence type="ECO:0000313" key="9">
    <source>
        <dbReference type="EMBL" id="CAH3116541.1"/>
    </source>
</evidence>
<accession>A0AAU9WJZ1</accession>
<dbReference type="GO" id="GO:0046487">
    <property type="term" value="P:glyoxylate metabolic process"/>
    <property type="evidence" value="ECO:0007669"/>
    <property type="project" value="TreeGrafter"/>
</dbReference>
<proteinExistence type="inferred from homology"/>
<protein>
    <recommendedName>
        <fullName evidence="5">Putative hydroxypyruvate isomerase</fullName>
        <ecNumber evidence="4">5.3.1.22</ecNumber>
    </recommendedName>
</protein>
<evidence type="ECO:0000256" key="6">
    <source>
        <dbReference type="ARBA" id="ARBA00023235"/>
    </source>
</evidence>
<evidence type="ECO:0000259" key="8">
    <source>
        <dbReference type="Pfam" id="PF01261"/>
    </source>
</evidence>
<dbReference type="EMBL" id="CALNXJ010000015">
    <property type="protein sequence ID" value="CAH3116541.1"/>
    <property type="molecule type" value="Genomic_DNA"/>
</dbReference>
<evidence type="ECO:0000256" key="2">
    <source>
        <dbReference type="ARBA" id="ARBA00002968"/>
    </source>
</evidence>
<evidence type="ECO:0000256" key="5">
    <source>
        <dbReference type="ARBA" id="ARBA00017985"/>
    </source>
</evidence>
<comment type="caution">
    <text evidence="9">The sequence shown here is derived from an EMBL/GenBank/DDBJ whole genome shotgun (WGS) entry which is preliminary data.</text>
</comment>
<organism evidence="9 10">
    <name type="scientific">Pocillopora meandrina</name>
    <dbReference type="NCBI Taxonomy" id="46732"/>
    <lineage>
        <taxon>Eukaryota</taxon>
        <taxon>Metazoa</taxon>
        <taxon>Cnidaria</taxon>
        <taxon>Anthozoa</taxon>
        <taxon>Hexacorallia</taxon>
        <taxon>Scleractinia</taxon>
        <taxon>Astrocoeniina</taxon>
        <taxon>Pocilloporidae</taxon>
        <taxon>Pocillopora</taxon>
    </lineage>
</organism>
<dbReference type="InterPro" id="IPR036237">
    <property type="entry name" value="Xyl_isomerase-like_sf"/>
</dbReference>
<feature type="active site" description="Proton donor/acceptor" evidence="7">
    <location>
        <position position="158"/>
    </location>
</feature>
<dbReference type="InterPro" id="IPR013022">
    <property type="entry name" value="Xyl_isomerase-like_TIM-brl"/>
</dbReference>
<feature type="domain" description="Xylose isomerase-like TIM barrel" evidence="8">
    <location>
        <begin position="35"/>
        <end position="257"/>
    </location>
</feature>
<reference evidence="9 10" key="1">
    <citation type="submission" date="2022-05" db="EMBL/GenBank/DDBJ databases">
        <authorList>
            <consortium name="Genoscope - CEA"/>
            <person name="William W."/>
        </authorList>
    </citation>
    <scope>NUCLEOTIDE SEQUENCE [LARGE SCALE GENOMIC DNA]</scope>
</reference>
<dbReference type="InterPro" id="IPR026040">
    <property type="entry name" value="HyI-like"/>
</dbReference>
<sequence length="265" mass="29750">CIVPSRDDLVSMALKFAANISFTFLEHKNFLDRYQAAKGAGFKAVESGFPPDIPIEELSNARENAQIEQILMNAFDGGSQGLAAVPGREEEFKQCLELSIKYAEAVKCTRLHVLAGVFPEGVTSTDNKSVVLWEETYVKNMKYAAQRLEENGITLLVEPISTIPGYFLTNSQQAINLIKKVDHTNMKLLLDLFHHQRTTGNITQTLNDSMPYIGHIQISQVPSRNEPDLDGEINYPFVFHHIAKLGYKGWIGCEYHPRGTTLFLF</sequence>
<gene>
    <name evidence="9" type="ORF">PMEA_00006474</name>
</gene>
<dbReference type="SUPFAM" id="SSF51658">
    <property type="entry name" value="Xylose isomerase-like"/>
    <property type="match status" value="1"/>
</dbReference>
<dbReference type="PANTHER" id="PTHR43489">
    <property type="entry name" value="ISOMERASE"/>
    <property type="match status" value="1"/>
</dbReference>
<evidence type="ECO:0000256" key="3">
    <source>
        <dbReference type="ARBA" id="ARBA00005962"/>
    </source>
</evidence>
<dbReference type="GO" id="GO:0008903">
    <property type="term" value="F:hydroxypyruvate isomerase activity"/>
    <property type="evidence" value="ECO:0007669"/>
    <property type="project" value="UniProtKB-EC"/>
</dbReference>
<keyword evidence="6" id="KW-0413">Isomerase</keyword>
<evidence type="ECO:0000256" key="7">
    <source>
        <dbReference type="PIRSR" id="PIRSR006241-50"/>
    </source>
</evidence>
<feature type="non-terminal residue" evidence="9">
    <location>
        <position position="1"/>
    </location>
</feature>
<dbReference type="FunFam" id="3.20.20.150:FF:000007">
    <property type="entry name" value="Hydroxypyruvate isomerase"/>
    <property type="match status" value="1"/>
</dbReference>
<dbReference type="Gene3D" id="3.20.20.150">
    <property type="entry name" value="Divalent-metal-dependent TIM barrel enzymes"/>
    <property type="match status" value="1"/>
</dbReference>
<dbReference type="Pfam" id="PF01261">
    <property type="entry name" value="AP_endonuc_2"/>
    <property type="match status" value="1"/>
</dbReference>
<feature type="active site" description="Proton donor/acceptor" evidence="7">
    <location>
        <position position="254"/>
    </location>
</feature>
<comment type="function">
    <text evidence="2">Catalyzes the reversible isomerization between hydroxypyruvate and 2-hydroxy-3-oxopropanoate (also termed tartronate semialdehyde).</text>
</comment>
<keyword evidence="10" id="KW-1185">Reference proteome</keyword>
<comment type="similarity">
    <text evidence="3">Belongs to the hyi family.</text>
</comment>
<evidence type="ECO:0000256" key="1">
    <source>
        <dbReference type="ARBA" id="ARBA00000476"/>
    </source>
</evidence>